<dbReference type="Proteomes" id="UP000193411">
    <property type="component" value="Unassembled WGS sequence"/>
</dbReference>
<dbReference type="InterPro" id="IPR005607">
    <property type="entry name" value="BSD_dom"/>
</dbReference>
<dbReference type="GO" id="GO:0000439">
    <property type="term" value="C:transcription factor TFIIH core complex"/>
    <property type="evidence" value="ECO:0007669"/>
    <property type="project" value="InterPro"/>
</dbReference>
<dbReference type="InterPro" id="IPR027079">
    <property type="entry name" value="Tfb1/GTF2H1"/>
</dbReference>
<feature type="compositionally biased region" description="Basic residues" evidence="1">
    <location>
        <begin position="472"/>
        <end position="485"/>
    </location>
</feature>
<organism evidence="3 4">
    <name type="scientific">Catenaria anguillulae PL171</name>
    <dbReference type="NCBI Taxonomy" id="765915"/>
    <lineage>
        <taxon>Eukaryota</taxon>
        <taxon>Fungi</taxon>
        <taxon>Fungi incertae sedis</taxon>
        <taxon>Blastocladiomycota</taxon>
        <taxon>Blastocladiomycetes</taxon>
        <taxon>Blastocladiales</taxon>
        <taxon>Catenariaceae</taxon>
        <taxon>Catenaria</taxon>
    </lineage>
</organism>
<gene>
    <name evidence="3" type="ORF">BCR44DRAFT_167600</name>
</gene>
<evidence type="ECO:0000313" key="4">
    <source>
        <dbReference type="Proteomes" id="UP000193411"/>
    </source>
</evidence>
<feature type="region of interest" description="Disordered" evidence="1">
    <location>
        <begin position="136"/>
        <end position="175"/>
    </location>
</feature>
<dbReference type="EMBL" id="MCFL01000057">
    <property type="protein sequence ID" value="ORZ31637.1"/>
    <property type="molecule type" value="Genomic_DNA"/>
</dbReference>
<feature type="region of interest" description="Disordered" evidence="1">
    <location>
        <begin position="448"/>
        <end position="487"/>
    </location>
</feature>
<name>A0A1Y2HAL9_9FUNG</name>
<proteinExistence type="predicted"/>
<dbReference type="PROSITE" id="PS50858">
    <property type="entry name" value="BSD"/>
    <property type="match status" value="2"/>
</dbReference>
<dbReference type="SUPFAM" id="SSF140383">
    <property type="entry name" value="BSD domain-like"/>
    <property type="match status" value="2"/>
</dbReference>
<feature type="region of interest" description="Disordered" evidence="1">
    <location>
        <begin position="242"/>
        <end position="263"/>
    </location>
</feature>
<evidence type="ECO:0000256" key="1">
    <source>
        <dbReference type="SAM" id="MobiDB-lite"/>
    </source>
</evidence>
<dbReference type="Gene3D" id="6.10.140.1200">
    <property type="match status" value="1"/>
</dbReference>
<feature type="domain" description="BSD" evidence="2">
    <location>
        <begin position="194"/>
        <end position="230"/>
    </location>
</feature>
<dbReference type="GO" id="GO:0006351">
    <property type="term" value="P:DNA-templated transcription"/>
    <property type="evidence" value="ECO:0007669"/>
    <property type="project" value="InterPro"/>
</dbReference>
<dbReference type="AlphaFoldDB" id="A0A1Y2HAL9"/>
<dbReference type="PANTHER" id="PTHR12856">
    <property type="entry name" value="TRANSCRIPTION INITIATION FACTOR IIH-RELATED"/>
    <property type="match status" value="1"/>
</dbReference>
<protein>
    <recommendedName>
        <fullName evidence="2">BSD domain-containing protein</fullName>
    </recommendedName>
</protein>
<dbReference type="OrthoDB" id="360521at2759"/>
<accession>A0A1Y2HAL9</accession>
<comment type="caution">
    <text evidence="3">The sequence shown here is derived from an EMBL/GenBank/DDBJ whole genome shotgun (WGS) entry which is preliminary data.</text>
</comment>
<sequence length="500" mass="53978">MDPMDVDAPTATATATAAVLLDAPAKYAKQPAALCLLRPLAASASSSLQVTITPSSTSTSTLDPVVIPFDDIANLQQVPGKPTLKFILISRPAFSPIVHLTHPSEALTHTQTITEAVTSFLALRISKAGGKPASSFASASASASGSAPASRSSSRSATPAPAGTSRAASPSSSATVTPASAASLVQQLTNLSLRDELELRAELLKKHRTLAKLHQDLVRSRHVTENEFWAARKPLLERAALEKAQKPGHKSTRPPDVGRQTGDNKVTFTVTPQLVHSIFLQYPSVHRLFMQKVPVEMSEKDFWQRYVQSSLFKQSPATVAELATSGEQIAGSRAGPSLGSGAESGKATEGDAMFDACFSEEVQRLREEMAADIVRPTLNLTATEEDRVDINGNMPDKMMRFTEEASILKKFNQHSSRILHSVMYVHVISPQIWPHCSSILPNVSPLQQTQARQPAQHLISRNIRSPNGRPGARARRHPHSTRPRLARGLATCRSPQHLGR</sequence>
<dbReference type="STRING" id="765915.A0A1Y2HAL9"/>
<dbReference type="InterPro" id="IPR035925">
    <property type="entry name" value="BSD_dom_sf"/>
</dbReference>
<keyword evidence="4" id="KW-1185">Reference proteome</keyword>
<reference evidence="3 4" key="1">
    <citation type="submission" date="2016-07" db="EMBL/GenBank/DDBJ databases">
        <title>Pervasive Adenine N6-methylation of Active Genes in Fungi.</title>
        <authorList>
            <consortium name="DOE Joint Genome Institute"/>
            <person name="Mondo S.J."/>
            <person name="Dannebaum R.O."/>
            <person name="Kuo R.C."/>
            <person name="Labutti K."/>
            <person name="Haridas S."/>
            <person name="Kuo A."/>
            <person name="Salamov A."/>
            <person name="Ahrendt S.R."/>
            <person name="Lipzen A."/>
            <person name="Sullivan W."/>
            <person name="Andreopoulos W.B."/>
            <person name="Clum A."/>
            <person name="Lindquist E."/>
            <person name="Daum C."/>
            <person name="Ramamoorthy G.K."/>
            <person name="Gryganskyi A."/>
            <person name="Culley D."/>
            <person name="Magnuson J.K."/>
            <person name="James T.Y."/>
            <person name="O'Malley M.A."/>
            <person name="Stajich J.E."/>
            <person name="Spatafora J.W."/>
            <person name="Visel A."/>
            <person name="Grigoriev I.V."/>
        </authorList>
    </citation>
    <scope>NUCLEOTIDE SEQUENCE [LARGE SCALE GENOMIC DNA]</scope>
    <source>
        <strain evidence="3 4">PL171</strain>
    </source>
</reference>
<evidence type="ECO:0000313" key="3">
    <source>
        <dbReference type="EMBL" id="ORZ31637.1"/>
    </source>
</evidence>
<evidence type="ECO:0000259" key="2">
    <source>
        <dbReference type="PROSITE" id="PS50858"/>
    </source>
</evidence>
<dbReference type="Pfam" id="PF03909">
    <property type="entry name" value="BSD"/>
    <property type="match status" value="1"/>
</dbReference>
<dbReference type="GO" id="GO:0006289">
    <property type="term" value="P:nucleotide-excision repair"/>
    <property type="evidence" value="ECO:0007669"/>
    <property type="project" value="InterPro"/>
</dbReference>
<dbReference type="SMART" id="SM00751">
    <property type="entry name" value="BSD"/>
    <property type="match status" value="2"/>
</dbReference>
<feature type="domain" description="BSD" evidence="2">
    <location>
        <begin position="262"/>
        <end position="314"/>
    </location>
</feature>